<dbReference type="RefSeq" id="WP_197903288.1">
    <property type="nucleotide sequence ID" value="NZ_JACSGR010000005.1"/>
</dbReference>
<accession>A0ABS0NB29</accession>
<sequence>MNHFSAIGLHTQNQDDLIEFINRCIEQIEQGRPGCQSSEGQSAGYHVYTDPSGAQLWIITDQDGSILTVEPGLAAQSTQTIGIQGSRGHEDGTGDLHVWINGNQFDENGACISGDYPLLFSQPDFQTLPPDFPAQSLPARLYAIAEEAECFESPEAYEAMQESQPEGEIQYAANSIIPTGLFVSENDPDAGPQPTAFFNGTVTAAETRTNQLSGQKFYWCRLATYCMEIEAVFPLEMLEHAPAAGNLISGHYWLGGRIEA</sequence>
<organism evidence="1 2">
    <name type="scientific">Eikenella glucosivorans</name>
    <dbReference type="NCBI Taxonomy" id="2766967"/>
    <lineage>
        <taxon>Bacteria</taxon>
        <taxon>Pseudomonadati</taxon>
        <taxon>Pseudomonadota</taxon>
        <taxon>Betaproteobacteria</taxon>
        <taxon>Neisseriales</taxon>
        <taxon>Neisseriaceae</taxon>
        <taxon>Eikenella</taxon>
    </lineage>
</organism>
<reference evidence="1 2" key="1">
    <citation type="submission" date="2020-09" db="EMBL/GenBank/DDBJ databases">
        <title>Eikenella S3660 sp. nov., isolated from a throat swab.</title>
        <authorList>
            <person name="Buhl M."/>
        </authorList>
    </citation>
    <scope>NUCLEOTIDE SEQUENCE [LARGE SCALE GENOMIC DNA]</scope>
    <source>
        <strain evidence="1 2">S3360</strain>
    </source>
</reference>
<protein>
    <submittedName>
        <fullName evidence="1">Uncharacterized protein</fullName>
    </submittedName>
</protein>
<keyword evidence="2" id="KW-1185">Reference proteome</keyword>
<evidence type="ECO:0000313" key="1">
    <source>
        <dbReference type="EMBL" id="MBH5329454.1"/>
    </source>
</evidence>
<dbReference type="EMBL" id="JACSGR010000005">
    <property type="protein sequence ID" value="MBH5329454.1"/>
    <property type="molecule type" value="Genomic_DNA"/>
</dbReference>
<proteinExistence type="predicted"/>
<gene>
    <name evidence="1" type="ORF">H9Q10_07215</name>
</gene>
<evidence type="ECO:0000313" key="2">
    <source>
        <dbReference type="Proteomes" id="UP000768471"/>
    </source>
</evidence>
<name>A0ABS0NB29_9NEIS</name>
<comment type="caution">
    <text evidence="1">The sequence shown here is derived from an EMBL/GenBank/DDBJ whole genome shotgun (WGS) entry which is preliminary data.</text>
</comment>
<dbReference type="Proteomes" id="UP000768471">
    <property type="component" value="Unassembled WGS sequence"/>
</dbReference>